<dbReference type="PANTHER" id="PTHR35841:SF1">
    <property type="entry name" value="PHOSPHONATES-BINDING PERIPLASMIC PROTEIN"/>
    <property type="match status" value="1"/>
</dbReference>
<dbReference type="RefSeq" id="WP_009350785.1">
    <property type="nucleotide sequence ID" value="NZ_GL638158.1"/>
</dbReference>
<protein>
    <submittedName>
        <fullName evidence="1">Phosphate/phosphite/phosphonate ABC transporter, periplasmic binding protein</fullName>
    </submittedName>
</protein>
<dbReference type="Pfam" id="PF12974">
    <property type="entry name" value="Phosphonate-bd"/>
    <property type="match status" value="1"/>
</dbReference>
<evidence type="ECO:0000313" key="2">
    <source>
        <dbReference type="Proteomes" id="UP000004633"/>
    </source>
</evidence>
<accession>E7N543</accession>
<dbReference type="CDD" id="cd13571">
    <property type="entry name" value="PBP2_PnhD_1"/>
    <property type="match status" value="1"/>
</dbReference>
<dbReference type="EMBL" id="AECV01000061">
    <property type="protein sequence ID" value="EFW28696.1"/>
    <property type="molecule type" value="Genomic_DNA"/>
</dbReference>
<dbReference type="SUPFAM" id="SSF53850">
    <property type="entry name" value="Periplasmic binding protein-like II"/>
    <property type="match status" value="1"/>
</dbReference>
<sequence length="301" mass="34139">MRVRQYIFVGAVLAVLAAVLVHTLSEERIQVYFDRVEAIPGYKIELREQPLRIAMISVLNHQTTDEYQHAMVRSIGRLLGRPVLLLHRRSYAEINQLLARGDADVAFLSSGAYMVYGKKEDVRLLAMPERDGANRYFSYIIVPRTSPAQALSDLRGRRFVYVDPLSYSGYIELRARLRTMGEDPEHFFGSYYFTYSHDDSLRAVADGLVDGGVIASLTYDYYRVNAPAILDKIRLLEAMPGSGMGPIVARRDLRDADAVQEILLHLSEDAEAKEAMQHLLIDRFVPPQPELYPQFSPEEGI</sequence>
<keyword evidence="2" id="KW-1185">Reference proteome</keyword>
<organism evidence="1 2">
    <name type="scientific">Selenomonas artemidis F0399</name>
    <dbReference type="NCBI Taxonomy" id="749551"/>
    <lineage>
        <taxon>Bacteria</taxon>
        <taxon>Bacillati</taxon>
        <taxon>Bacillota</taxon>
        <taxon>Negativicutes</taxon>
        <taxon>Selenomonadales</taxon>
        <taxon>Selenomonadaceae</taxon>
        <taxon>Selenomonas</taxon>
    </lineage>
</organism>
<gene>
    <name evidence="1" type="primary">phnD</name>
    <name evidence="1" type="ORF">HMPREF9555_02138</name>
</gene>
<dbReference type="Gene3D" id="3.40.190.10">
    <property type="entry name" value="Periplasmic binding protein-like II"/>
    <property type="match status" value="2"/>
</dbReference>
<dbReference type="STRING" id="749551.HMPREF9555_02138"/>
<dbReference type="PANTHER" id="PTHR35841">
    <property type="entry name" value="PHOSPHONATES-BINDING PERIPLASMIC PROTEIN"/>
    <property type="match status" value="1"/>
</dbReference>
<comment type="caution">
    <text evidence="1">The sequence shown here is derived from an EMBL/GenBank/DDBJ whole genome shotgun (WGS) entry which is preliminary data.</text>
</comment>
<dbReference type="Proteomes" id="UP000004633">
    <property type="component" value="Unassembled WGS sequence"/>
</dbReference>
<name>E7N543_9FIRM</name>
<dbReference type="AlphaFoldDB" id="E7N543"/>
<dbReference type="HOGENOM" id="CLU_051472_4_0_9"/>
<proteinExistence type="predicted"/>
<reference evidence="1 2" key="1">
    <citation type="submission" date="2010-08" db="EMBL/GenBank/DDBJ databases">
        <authorList>
            <person name="Weinstock G."/>
            <person name="Sodergren E."/>
            <person name="Clifton S."/>
            <person name="Fulton L."/>
            <person name="Fulton B."/>
            <person name="Courtney L."/>
            <person name="Fronick C."/>
            <person name="Harrison M."/>
            <person name="Strong C."/>
            <person name="Farmer C."/>
            <person name="Delahaunty K."/>
            <person name="Markovic C."/>
            <person name="Hall O."/>
            <person name="Minx P."/>
            <person name="Tomlinson C."/>
            <person name="Mitreva M."/>
            <person name="Hou S."/>
            <person name="Chen J."/>
            <person name="Wollam A."/>
            <person name="Pepin K.H."/>
            <person name="Johnson M."/>
            <person name="Bhonagiri V."/>
            <person name="Zhang X."/>
            <person name="Suruliraj S."/>
            <person name="Warren W."/>
            <person name="Chinwalla A."/>
            <person name="Mardis E.R."/>
            <person name="Wilson R.K."/>
        </authorList>
    </citation>
    <scope>NUCLEOTIDE SEQUENCE [LARGE SCALE GENOMIC DNA]</scope>
    <source>
        <strain evidence="1 2">F0399</strain>
    </source>
</reference>
<evidence type="ECO:0000313" key="1">
    <source>
        <dbReference type="EMBL" id="EFW28696.1"/>
    </source>
</evidence>